<feature type="chain" id="PRO_5011645746" evidence="4">
    <location>
        <begin position="29"/>
        <end position="397"/>
    </location>
</feature>
<proteinExistence type="predicted"/>
<keyword evidence="3" id="KW-0998">Cell outer membrane</keyword>
<dbReference type="OrthoDB" id="5497436at2"/>
<gene>
    <name evidence="5" type="ORF">SAMN04489760_11518</name>
</gene>
<evidence type="ECO:0000256" key="1">
    <source>
        <dbReference type="ARBA" id="ARBA00004442"/>
    </source>
</evidence>
<dbReference type="Proteomes" id="UP000198744">
    <property type="component" value="Unassembled WGS sequence"/>
</dbReference>
<dbReference type="InterPro" id="IPR018759">
    <property type="entry name" value="BBP2_2"/>
</dbReference>
<feature type="signal peptide" evidence="4">
    <location>
        <begin position="1"/>
        <end position="28"/>
    </location>
</feature>
<reference evidence="5 6" key="1">
    <citation type="submission" date="2016-10" db="EMBL/GenBank/DDBJ databases">
        <authorList>
            <person name="de Groot N.N."/>
        </authorList>
    </citation>
    <scope>NUCLEOTIDE SEQUENCE [LARGE SCALE GENOMIC DNA]</scope>
    <source>
        <strain evidence="5 6">DSM 8423</strain>
    </source>
</reference>
<evidence type="ECO:0000256" key="3">
    <source>
        <dbReference type="ARBA" id="ARBA00023237"/>
    </source>
</evidence>
<dbReference type="GO" id="GO:0009279">
    <property type="term" value="C:cell outer membrane"/>
    <property type="evidence" value="ECO:0007669"/>
    <property type="project" value="UniProtKB-SubCell"/>
</dbReference>
<dbReference type="EMBL" id="FOBS01000015">
    <property type="protein sequence ID" value="SEM42832.1"/>
    <property type="molecule type" value="Genomic_DNA"/>
</dbReference>
<dbReference type="RefSeq" id="WP_093883697.1">
    <property type="nucleotide sequence ID" value="NZ_FOBS01000015.1"/>
</dbReference>
<dbReference type="STRING" id="43775.SAMN04489760_11518"/>
<dbReference type="SUPFAM" id="SSF56935">
    <property type="entry name" value="Porins"/>
    <property type="match status" value="1"/>
</dbReference>
<evidence type="ECO:0000256" key="4">
    <source>
        <dbReference type="SAM" id="SignalP"/>
    </source>
</evidence>
<dbReference type="InterPro" id="IPR036942">
    <property type="entry name" value="Beta-barrel_TonB_sf"/>
</dbReference>
<dbReference type="AlphaFoldDB" id="A0A1H7Y9J8"/>
<dbReference type="Pfam" id="PF10082">
    <property type="entry name" value="BBP2_2"/>
    <property type="match status" value="1"/>
</dbReference>
<keyword evidence="4" id="KW-0732">Signal</keyword>
<dbReference type="Gene3D" id="2.40.170.20">
    <property type="entry name" value="TonB-dependent receptor, beta-barrel domain"/>
    <property type="match status" value="1"/>
</dbReference>
<keyword evidence="2" id="KW-0472">Membrane</keyword>
<name>A0A1H7Y9J8_9BACT</name>
<organism evidence="5 6">
    <name type="scientific">Syntrophus gentianae</name>
    <dbReference type="NCBI Taxonomy" id="43775"/>
    <lineage>
        <taxon>Bacteria</taxon>
        <taxon>Pseudomonadati</taxon>
        <taxon>Thermodesulfobacteriota</taxon>
        <taxon>Syntrophia</taxon>
        <taxon>Syntrophales</taxon>
        <taxon>Syntrophaceae</taxon>
        <taxon>Syntrophus</taxon>
    </lineage>
</organism>
<keyword evidence="6" id="KW-1185">Reference proteome</keyword>
<evidence type="ECO:0000256" key="2">
    <source>
        <dbReference type="ARBA" id="ARBA00023136"/>
    </source>
</evidence>
<evidence type="ECO:0000313" key="6">
    <source>
        <dbReference type="Proteomes" id="UP000198744"/>
    </source>
</evidence>
<protein>
    <submittedName>
        <fullName evidence="5">Uncharacterized protein, PEP-CTERM system associated</fullName>
    </submittedName>
</protein>
<evidence type="ECO:0000313" key="5">
    <source>
        <dbReference type="EMBL" id="SEM42832.1"/>
    </source>
</evidence>
<comment type="subcellular location">
    <subcellularLocation>
        <location evidence="1">Cell outer membrane</location>
    </subcellularLocation>
</comment>
<accession>A0A1H7Y9J8</accession>
<sequence>MNEKKRLPYFVFSLFLLLCPLFLSLSQAAEITLTPSVGLRTEYDDNIDFDHNNIKRDDFIFTVSPGLRLDYKTERTYLGATAKVNVLRYADYSDEDTVNQYYGVNASHKLTEKFAIRANAGYNRDTTQDTYLDESGIVTKKSTVHRYSGGAGLSYSLNEVSDLALNYSHSATDYTNQYDEDTTNDSVSLTYSHAFLDRRFILSVSPYYGRYDSDTSTVDNYGLSLGMSHRFWETLVVNAMVGARYSDTQYHLSKYHLQDSTDTNWNWTANISATKSWETASATVGYTRDLYYNSDGEPVNVDRFSASASRKFTDKFGANVSGTLYFTKSDNSDNRANEEDSRYYSVSPSLYYTFTKDHRLDVGYTYANDYDKTLDRYETIERNRFWILLTFNFPYTW</sequence>